<reference evidence="11" key="1">
    <citation type="journal article" date="2014" name="Genome Biol.">
        <title>Genome analysis of a major urban malaria vector mosquito, Anopheles stephensi.</title>
        <authorList>
            <person name="Jiang X."/>
            <person name="Peery A."/>
            <person name="Hall A.B."/>
            <person name="Sharma A."/>
            <person name="Chen X.G."/>
            <person name="Waterhouse R.M."/>
            <person name="Komissarov A."/>
            <person name="Riehle M.M."/>
            <person name="Shouche Y."/>
            <person name="Sharakhova M.V."/>
            <person name="Lawson D."/>
            <person name="Pakpour N."/>
            <person name="Arensburger P."/>
            <person name="Davidson V.L."/>
            <person name="Eiglmeier K."/>
            <person name="Emrich S."/>
            <person name="George P."/>
            <person name="Kennedy R.C."/>
            <person name="Mane S.P."/>
            <person name="Maslen G."/>
            <person name="Oringanje C."/>
            <person name="Qi Y."/>
            <person name="Settlage R."/>
            <person name="Tojo M."/>
            <person name="Tubio J.M."/>
            <person name="Unger M.F."/>
            <person name="Wang B."/>
            <person name="Vernick K.D."/>
            <person name="Ribeiro J.M."/>
            <person name="James A.A."/>
            <person name="Michel K."/>
            <person name="Riehle M.A."/>
            <person name="Luckhart S."/>
            <person name="Sharakhov I.V."/>
            <person name="Tu Z."/>
        </authorList>
    </citation>
    <scope>NUCLEOTIDE SEQUENCE [LARGE SCALE GENOMIC DNA]</scope>
    <source>
        <strain evidence="11">Indian</strain>
    </source>
</reference>
<dbReference type="GO" id="GO:0007165">
    <property type="term" value="P:signal transduction"/>
    <property type="evidence" value="ECO:0007669"/>
    <property type="project" value="UniProtKB-KW"/>
</dbReference>
<evidence type="ECO:0000256" key="6">
    <source>
        <dbReference type="ARBA" id="ARBA00022989"/>
    </source>
</evidence>
<proteinExistence type="predicted"/>
<keyword evidence="8" id="KW-0675">Receptor</keyword>
<comment type="subcellular location">
    <subcellularLocation>
        <location evidence="1">Cell membrane</location>
        <topology evidence="1">Multi-pass membrane protein</topology>
    </subcellularLocation>
</comment>
<dbReference type="GO" id="GO:0005549">
    <property type="term" value="F:odorant binding"/>
    <property type="evidence" value="ECO:0007669"/>
    <property type="project" value="InterPro"/>
</dbReference>
<organism evidence="10 11">
    <name type="scientific">Anopheles stephensi</name>
    <name type="common">Indo-Pakistan malaria mosquito</name>
    <dbReference type="NCBI Taxonomy" id="30069"/>
    <lineage>
        <taxon>Eukaryota</taxon>
        <taxon>Metazoa</taxon>
        <taxon>Ecdysozoa</taxon>
        <taxon>Arthropoda</taxon>
        <taxon>Hexapoda</taxon>
        <taxon>Insecta</taxon>
        <taxon>Pterygota</taxon>
        <taxon>Neoptera</taxon>
        <taxon>Endopterygota</taxon>
        <taxon>Diptera</taxon>
        <taxon>Nematocera</taxon>
        <taxon>Culicoidea</taxon>
        <taxon>Culicidae</taxon>
        <taxon>Anophelinae</taxon>
        <taxon>Anopheles</taxon>
    </lineage>
</organism>
<evidence type="ECO:0000256" key="1">
    <source>
        <dbReference type="ARBA" id="ARBA00004651"/>
    </source>
</evidence>
<dbReference type="GO" id="GO:0004984">
    <property type="term" value="F:olfactory receptor activity"/>
    <property type="evidence" value="ECO:0007669"/>
    <property type="project" value="InterPro"/>
</dbReference>
<dbReference type="GO" id="GO:0005886">
    <property type="term" value="C:plasma membrane"/>
    <property type="evidence" value="ECO:0007669"/>
    <property type="project" value="UniProtKB-SubCell"/>
</dbReference>
<keyword evidence="7" id="KW-0472">Membrane</keyword>
<evidence type="ECO:0000256" key="7">
    <source>
        <dbReference type="ARBA" id="ARBA00023136"/>
    </source>
</evidence>
<dbReference type="VEuPathDB" id="VectorBase:ASTEI20_039035"/>
<keyword evidence="5" id="KW-0552">Olfaction</keyword>
<dbReference type="PANTHER" id="PTHR21137:SF35">
    <property type="entry name" value="ODORANT RECEPTOR 19A-RELATED"/>
    <property type="match status" value="1"/>
</dbReference>
<dbReference type="OMA" id="YCWQVDE"/>
<reference evidence="10" key="2">
    <citation type="submission" date="2020-05" db="UniProtKB">
        <authorList>
            <consortium name="EnsemblMetazoa"/>
        </authorList>
    </citation>
    <scope>IDENTIFICATION</scope>
    <source>
        <strain evidence="10">Indian</strain>
    </source>
</reference>
<dbReference type="EnsemblMetazoa" id="ASTEI05555-RA">
    <property type="protein sequence ID" value="ASTEI05555-PA"/>
    <property type="gene ID" value="ASTEI05555"/>
</dbReference>
<dbReference type="Pfam" id="PF02949">
    <property type="entry name" value="7tm_6"/>
    <property type="match status" value="1"/>
</dbReference>
<dbReference type="STRING" id="30069.A0A182YAR9"/>
<evidence type="ECO:0000256" key="4">
    <source>
        <dbReference type="ARBA" id="ARBA00022692"/>
    </source>
</evidence>
<keyword evidence="9" id="KW-0807">Transducer</keyword>
<dbReference type="VEuPathDB" id="VectorBase:ASTE000154"/>
<keyword evidence="3" id="KW-0716">Sensory transduction</keyword>
<evidence type="ECO:0000256" key="9">
    <source>
        <dbReference type="ARBA" id="ARBA00023224"/>
    </source>
</evidence>
<keyword evidence="6" id="KW-1133">Transmembrane helix</keyword>
<evidence type="ECO:0000256" key="2">
    <source>
        <dbReference type="ARBA" id="ARBA00022475"/>
    </source>
</evidence>
<evidence type="ECO:0000256" key="5">
    <source>
        <dbReference type="ARBA" id="ARBA00022725"/>
    </source>
</evidence>
<keyword evidence="11" id="KW-1185">Reference proteome</keyword>
<keyword evidence="2" id="KW-1003">Cell membrane</keyword>
<dbReference type="AlphaFoldDB" id="A0A182YAR9"/>
<evidence type="ECO:0000313" key="11">
    <source>
        <dbReference type="Proteomes" id="UP000076408"/>
    </source>
</evidence>
<sequence length="381" mass="43598">MSSSGQGSNICFLGWIRWMDTVNGIHLHDESRLARAFQLVFYVLQLSQLLVIYNFLSSCLHTVSLEEFARQFNQCGGYVLTFFRVATINMYRTDLKETAQFINAAEFHHLNARAEKIRSGPIRHAGRVLSILFAIQVVAITLWFIMTELQAQAQNVLLPTVTYLPFDASGWPTLLKVMFRLYVYLSCTQLFLTFFGSYIITSSYLLTLTIELRILNDSYAGAPDDPQQLVAFLEDRVRYKVTLLHHIGIIKRQMNVGLLFELVLIVCLLAINGLRVCTTSSDLSEIALSGSMIMIYLLEFFQYCWQVDEMQQLHEGQAFAVYSTPWVGAMHETKAQLLITTRMAQVPLRFMCGGMYQLSTELFATVVQFIYSLVMMLLHFK</sequence>
<dbReference type="VEuPathDB" id="VectorBase:ASTEI05555"/>
<name>A0A182YAR9_ANOST</name>
<accession>A0A182YAR9</accession>
<keyword evidence="4" id="KW-0812">Transmembrane</keyword>
<protein>
    <submittedName>
        <fullName evidence="10">Uncharacterized protein</fullName>
    </submittedName>
</protein>
<evidence type="ECO:0000256" key="3">
    <source>
        <dbReference type="ARBA" id="ARBA00022606"/>
    </source>
</evidence>
<dbReference type="InterPro" id="IPR004117">
    <property type="entry name" value="7tm6_olfct_rcpt"/>
</dbReference>
<dbReference type="Proteomes" id="UP000076408">
    <property type="component" value="Unassembled WGS sequence"/>
</dbReference>
<evidence type="ECO:0000313" key="10">
    <source>
        <dbReference type="EnsemblMetazoa" id="ASTEI05555-PA"/>
    </source>
</evidence>
<evidence type="ECO:0000256" key="8">
    <source>
        <dbReference type="ARBA" id="ARBA00023170"/>
    </source>
</evidence>
<dbReference type="PANTHER" id="PTHR21137">
    <property type="entry name" value="ODORANT RECEPTOR"/>
    <property type="match status" value="1"/>
</dbReference>